<reference evidence="1 2" key="1">
    <citation type="submission" date="2012-02" db="EMBL/GenBank/DDBJ databases">
        <title>Complete sequence of chromosome of Singulisphaera acidiphila DSM 18658.</title>
        <authorList>
            <consortium name="US DOE Joint Genome Institute (JGI-PGF)"/>
            <person name="Lucas S."/>
            <person name="Copeland A."/>
            <person name="Lapidus A."/>
            <person name="Glavina del Rio T."/>
            <person name="Dalin E."/>
            <person name="Tice H."/>
            <person name="Bruce D."/>
            <person name="Goodwin L."/>
            <person name="Pitluck S."/>
            <person name="Peters L."/>
            <person name="Ovchinnikova G."/>
            <person name="Chertkov O."/>
            <person name="Kyrpides N."/>
            <person name="Mavromatis K."/>
            <person name="Ivanova N."/>
            <person name="Brettin T."/>
            <person name="Detter J.C."/>
            <person name="Han C."/>
            <person name="Larimer F."/>
            <person name="Land M."/>
            <person name="Hauser L."/>
            <person name="Markowitz V."/>
            <person name="Cheng J.-F."/>
            <person name="Hugenholtz P."/>
            <person name="Woyke T."/>
            <person name="Wu D."/>
            <person name="Tindall B."/>
            <person name="Pomrenke H."/>
            <person name="Brambilla E."/>
            <person name="Klenk H.-P."/>
            <person name="Eisen J.A."/>
        </authorList>
    </citation>
    <scope>NUCLEOTIDE SEQUENCE [LARGE SCALE GENOMIC DNA]</scope>
    <source>
        <strain evidence="2">ATCC BAA-1392 / DSM 18658 / VKM B-2454 / MOB10</strain>
    </source>
</reference>
<dbReference type="EMBL" id="CP003364">
    <property type="protein sequence ID" value="AGA25485.1"/>
    <property type="molecule type" value="Genomic_DNA"/>
</dbReference>
<dbReference type="AlphaFoldDB" id="L0D9E4"/>
<evidence type="ECO:0000313" key="2">
    <source>
        <dbReference type="Proteomes" id="UP000010798"/>
    </source>
</evidence>
<dbReference type="KEGG" id="saci:Sinac_1088"/>
<dbReference type="STRING" id="886293.Sinac_1088"/>
<accession>L0D9E4</accession>
<organism evidence="1 2">
    <name type="scientific">Singulisphaera acidiphila (strain ATCC BAA-1392 / DSM 18658 / VKM B-2454 / MOB10)</name>
    <dbReference type="NCBI Taxonomy" id="886293"/>
    <lineage>
        <taxon>Bacteria</taxon>
        <taxon>Pseudomonadati</taxon>
        <taxon>Planctomycetota</taxon>
        <taxon>Planctomycetia</taxon>
        <taxon>Isosphaerales</taxon>
        <taxon>Isosphaeraceae</taxon>
        <taxon>Singulisphaera</taxon>
    </lineage>
</organism>
<sequence length="365" mass="39998">MTGAAHARGQGYEPPNRMIVRTLRALAQRKQRNQGVSVHSPYGLGFLLTYILVPANTHMIVHKAPLSCSLFACRAIRGTKQVRINSISRTAIIITTCSATICLPVAIASVATSLSVNRVIVPVGQSQRFTVKYDVTKDGFPASHDWFKIEPIHSTLTQLGPASDDVFFNWSYPGARTVGCYVTYMPDPGAPPNNIVTTAVNVLPPDTETFQPFGIGAPVALGIANHTIISSVWTCGSEWVIMDASTTAEEKLFYEQGGVVPADDFVDWAPGTPGTWNFTIDILQDSKSYDQNAAQFATYGPNQFIMSYWQKNRLKYLREDGSWGYAEGPSRHWGRQKVTNPNDPTGLYWELVDLGHLGTPAPAGF</sequence>
<name>L0D9E4_SINAD</name>
<proteinExistence type="predicted"/>
<protein>
    <submittedName>
        <fullName evidence="1">Uncharacterized protein</fullName>
    </submittedName>
</protein>
<dbReference type="HOGENOM" id="CLU_758398_0_0_0"/>
<evidence type="ECO:0000313" key="1">
    <source>
        <dbReference type="EMBL" id="AGA25485.1"/>
    </source>
</evidence>
<gene>
    <name evidence="1" type="ordered locus">Sinac_1088</name>
</gene>
<dbReference type="Proteomes" id="UP000010798">
    <property type="component" value="Chromosome"/>
</dbReference>
<keyword evidence="2" id="KW-1185">Reference proteome</keyword>